<reference evidence="4" key="1">
    <citation type="submission" date="2012-02" db="EMBL/GenBank/DDBJ databases">
        <title>Genome sequencing of Giardia lamblia Genotypes A2 and B isolates (DH and GS) and comparative analysis with the genomes of Genotypes A1 and E (WB and Pig).</title>
        <authorList>
            <person name="Adam R."/>
            <person name="Dahlstrom E."/>
            <person name="Martens C."/>
            <person name="Bruno D."/>
            <person name="Barbian K."/>
            <person name="Porcella S.F."/>
            <person name="Nash T."/>
        </authorList>
    </citation>
    <scope>NUCLEOTIDE SEQUENCE</scope>
    <source>
        <strain evidence="4">DH</strain>
    </source>
</reference>
<evidence type="ECO:0000313" key="3">
    <source>
        <dbReference type="EMBL" id="ESU38821.1"/>
    </source>
</evidence>
<feature type="coiled-coil region" evidence="1">
    <location>
        <begin position="617"/>
        <end position="644"/>
    </location>
</feature>
<protein>
    <submittedName>
        <fullName evidence="3">Uncharacterized protein</fullName>
    </submittedName>
</protein>
<keyword evidence="1" id="KW-0175">Coiled coil</keyword>
<dbReference type="VEuPathDB" id="GiardiaDB:DHA2_150956"/>
<dbReference type="VEuPathDB" id="GiardiaDB:QR46_0820"/>
<feature type="region of interest" description="Disordered" evidence="2">
    <location>
        <begin position="477"/>
        <end position="504"/>
    </location>
</feature>
<reference evidence="3 4" key="2">
    <citation type="journal article" date="2013" name="Genome Biol. Evol.">
        <title>Genome sequencing of Giardia lamblia genotypes A2 and B isolates (DH and GS) and comparative analysis with the genomes of genotypes A1 and E (WB and Pig).</title>
        <authorList>
            <person name="Adam R.D."/>
            <person name="Dahlstrom E.W."/>
            <person name="Martens C.A."/>
            <person name="Bruno D.P."/>
            <person name="Barbian K.D."/>
            <person name="Ricklefs S.M."/>
            <person name="Hernandez M.M."/>
            <person name="Narla N.P."/>
            <person name="Patel R.B."/>
            <person name="Porcella S.F."/>
            <person name="Nash T.E."/>
        </authorList>
    </citation>
    <scope>NUCLEOTIDE SEQUENCE [LARGE SCALE GENOMIC DNA]</scope>
    <source>
        <strain evidence="3 4">DH</strain>
    </source>
</reference>
<dbReference type="VEuPathDB" id="GiardiaDB:GL50581_2757"/>
<feature type="coiled-coil region" evidence="1">
    <location>
        <begin position="551"/>
        <end position="578"/>
    </location>
</feature>
<sequence>MLQKGPGGPSDFWMPPLVPKPPSPKLLKQAKMLPIDQLEYTFTPHVLEAARTAAPNDPETQAINVVYRLYNSHKRYTDKMERQRNALKQQREMDEVAECSFNPQTRVSQVSGGKMRVYSKPFLERQEKWTEKVKRKRKLIEELNQIREDAELLFCPEVNERSRYLAERNLQRHTFTDTHTSTDVQESRKAPLTPSRHDGIPYGYIVREKGLRGSSASISKPAANYMTLADLADIVEQDQCFGYPEITMKAATLDRVGYVFDRLYDMSKRQRSTSIDVAPIPHDGTRKGTRSLSASAQTYQRLYENHKDIAARKHKREEQYYQRITSGGTSAERYGEQWVRKRDALARRAMQRKGIDIGSPSLSHNRPSESVSDDTPSSTSTPTFATPATDHLTRHFVAIRDSPTEDYSKSESRKQSTSVLDLDLLAKEAERLASSRLRSNEHTSMSADLTDSQFQLIGYGEELDMELEAMNDAISKRTQQRSVLRQSPGPQPRSQKRSQASVQQSQMSVFDRLAALKAIKDNEEVQKAQDGTAKHAPKCPSASDADTVAFLARMQRYTDKAKAKQEQLRQEVESKRNEEVSFKPDLTLSRIGSSRYKDRIVGDMHAREEQWLARKKARQEKVKIDMLEERIRREEREEQQLRSCLENSKTHNLKQLHRTLVGKNEDVLIHGSGRAFPRNADELTAMADQVEKACLILNTPSPPEQSQTGRSIRRGNTFGLTDLLPTSVGSAKSRMESGTSPSYVTSGTGDPSNKTLTLLSSISNGSVVNACNTIDSITNHIARMKKGAQLRTERTTGYLCPDEWLLS</sequence>
<feature type="compositionally biased region" description="Low complexity" evidence="2">
    <location>
        <begin position="368"/>
        <end position="388"/>
    </location>
</feature>
<feature type="compositionally biased region" description="Polar residues" evidence="2">
    <location>
        <begin position="736"/>
        <end position="751"/>
    </location>
</feature>
<evidence type="ECO:0000313" key="4">
    <source>
        <dbReference type="Proteomes" id="UP000018320"/>
    </source>
</evidence>
<dbReference type="EMBL" id="AHGT01000009">
    <property type="protein sequence ID" value="ESU38821.1"/>
    <property type="molecule type" value="Genomic_DNA"/>
</dbReference>
<comment type="caution">
    <text evidence="3">The sequence shown here is derived from an EMBL/GenBank/DDBJ whole genome shotgun (WGS) entry which is preliminary data.</text>
</comment>
<name>V6TJ84_GIAIN</name>
<organism evidence="3 4">
    <name type="scientific">Giardia intestinalis</name>
    <name type="common">Giardia lamblia</name>
    <dbReference type="NCBI Taxonomy" id="5741"/>
    <lineage>
        <taxon>Eukaryota</taxon>
        <taxon>Metamonada</taxon>
        <taxon>Diplomonadida</taxon>
        <taxon>Hexamitidae</taxon>
        <taxon>Giardiinae</taxon>
        <taxon>Giardia</taxon>
    </lineage>
</organism>
<proteinExistence type="predicted"/>
<evidence type="ECO:0000256" key="1">
    <source>
        <dbReference type="SAM" id="Coils"/>
    </source>
</evidence>
<feature type="region of interest" description="Disordered" evidence="2">
    <location>
        <begin position="723"/>
        <end position="751"/>
    </location>
</feature>
<accession>V6TJ84</accession>
<gene>
    <name evidence="3" type="ORF">DHA2_150956</name>
</gene>
<dbReference type="AlphaFoldDB" id="V6TJ84"/>
<feature type="region of interest" description="Disordered" evidence="2">
    <location>
        <begin position="352"/>
        <end position="388"/>
    </location>
</feature>
<evidence type="ECO:0000256" key="2">
    <source>
        <dbReference type="SAM" id="MobiDB-lite"/>
    </source>
</evidence>
<dbReference type="VEuPathDB" id="GiardiaDB:GL50803_0014818"/>
<dbReference type="Proteomes" id="UP000018320">
    <property type="component" value="Unassembled WGS sequence"/>
</dbReference>
<feature type="coiled-coil region" evidence="1">
    <location>
        <begin position="126"/>
        <end position="153"/>
    </location>
</feature>